<accession>A0A9P8L9G1</accession>
<dbReference type="Pfam" id="PF14735">
    <property type="entry name" value="HAUS4"/>
    <property type="match status" value="1"/>
</dbReference>
<comment type="caution">
    <text evidence="2">The sequence shown here is derived from an EMBL/GenBank/DDBJ whole genome shotgun (WGS) entry which is preliminary data.</text>
</comment>
<dbReference type="AlphaFoldDB" id="A0A9P8L9G1"/>
<dbReference type="GO" id="GO:0051225">
    <property type="term" value="P:spindle assembly"/>
    <property type="evidence" value="ECO:0007669"/>
    <property type="project" value="InterPro"/>
</dbReference>
<reference evidence="2" key="1">
    <citation type="submission" date="2021-03" db="EMBL/GenBank/DDBJ databases">
        <title>Comparative genomics and phylogenomic investigation of the class Geoglossomycetes provide insights into ecological specialization and systematics.</title>
        <authorList>
            <person name="Melie T."/>
            <person name="Pirro S."/>
            <person name="Miller A.N."/>
            <person name="Quandt A."/>
        </authorList>
    </citation>
    <scope>NUCLEOTIDE SEQUENCE</scope>
    <source>
        <strain evidence="2">CAQ_001_2017</strain>
    </source>
</reference>
<proteinExistence type="predicted"/>
<protein>
    <submittedName>
        <fullName evidence="2">Uncharacterized protein</fullName>
    </submittedName>
</protein>
<gene>
    <name evidence="2" type="ORF">GP486_005445</name>
</gene>
<evidence type="ECO:0000256" key="1">
    <source>
        <dbReference type="SAM" id="Coils"/>
    </source>
</evidence>
<name>A0A9P8L9G1_9PEZI</name>
<organism evidence="2 3">
    <name type="scientific">Trichoglossum hirsutum</name>
    <dbReference type="NCBI Taxonomy" id="265104"/>
    <lineage>
        <taxon>Eukaryota</taxon>
        <taxon>Fungi</taxon>
        <taxon>Dikarya</taxon>
        <taxon>Ascomycota</taxon>
        <taxon>Pezizomycotina</taxon>
        <taxon>Geoglossomycetes</taxon>
        <taxon>Geoglossales</taxon>
        <taxon>Geoglossaceae</taxon>
        <taxon>Trichoglossum</taxon>
    </lineage>
</organism>
<feature type="coiled-coil region" evidence="1">
    <location>
        <begin position="248"/>
        <end position="279"/>
    </location>
</feature>
<evidence type="ECO:0000313" key="3">
    <source>
        <dbReference type="Proteomes" id="UP000750711"/>
    </source>
</evidence>
<keyword evidence="3" id="KW-1185">Reference proteome</keyword>
<sequence>MLPPVDSSVLRSNPQFEQLYNHLTASLLNPDGSTKVKPSQKSQDNALRENLRVAQEKAAQSQLLRRSLGQIGGRAGAELPDELLEVVDVVAAGLNGRLLAEERELLEDDVEYLLVRDAVSAHLYDSAIRLARIIYPEESNLQTLRALIPTFSTHISTLRQALLAQQDTLASNHLSLTATSCTVLSTHGTLFEAIIRILEQTKHGSVARGARSHAEHLSVVAESMETKLKILEHQALREIYTPEVRSALGNYESHLQDTRRRLKERERKAEEELGRYEESGADMKILVARYGGLLREIEGVRADIRRLGGET</sequence>
<keyword evidence="1" id="KW-0175">Coiled coil</keyword>
<evidence type="ECO:0000313" key="2">
    <source>
        <dbReference type="EMBL" id="KAH0556768.1"/>
    </source>
</evidence>
<dbReference type="InterPro" id="IPR029327">
    <property type="entry name" value="HAUS4"/>
</dbReference>
<dbReference type="GO" id="GO:0070652">
    <property type="term" value="C:HAUS complex"/>
    <property type="evidence" value="ECO:0007669"/>
    <property type="project" value="InterPro"/>
</dbReference>
<dbReference type="Proteomes" id="UP000750711">
    <property type="component" value="Unassembled WGS sequence"/>
</dbReference>
<dbReference type="EMBL" id="JAGHQM010001018">
    <property type="protein sequence ID" value="KAH0556768.1"/>
    <property type="molecule type" value="Genomic_DNA"/>
</dbReference>